<comment type="subunit">
    <text evidence="4">Forms a complex with cdc7.</text>
</comment>
<dbReference type="PROSITE" id="PS51265">
    <property type="entry name" value="ZF_DBF4"/>
    <property type="match status" value="1"/>
</dbReference>
<sequence length="890" mass="97491">MNTQVAKLGQLEKGIRAGFSMKVASEQPLDLSVSSKNLPFSGKSFYLDLPRNKSSEILVGTIRKLGGVIESFLSKEVTYVVTSNKEARTSNGATRQTNQKSSADSTSVEKAVVKLSLLDKKRLSDTPSGCSGLDQLRRQKPGHSPAIISRGKELLNKAMQKKDSGTSILANAHSWGVHILHLNDILDYIAKLSVATKKVSIQKTEVAVSSSARNGLKVAQLKIPFLKIEDTSRLFRPLHYHFQSFPQLNLLAARGFSLFEATTPCSSRKNQNGKPKEIETEERSPKVKLTLAAKKKRKGYCECCQEAFEELVTHLYSEQHHRFAVNETHYALVDRVISQFPNDFIERPSICPNSRMLAADDVSAGFPENVVSLSEEVKLSSTGLRLIKDSPTVNGCLELLSDYLKSNMAGLERRDDLAVISAPGAGKENCHRVDPSGLHLPTVNYPVEMSRRRNELSFRALLEFGVQRSGTEQTGSTQGESVCCRLRNNTVCSFNHHSGECTDREPAAVCYAGLSASIGEQIKVCHDTPSAILEINVAKRHLGSKGLMQSDSDLNETTSSSIKKRKRSGHLSPRALKRRPVEPAGCSPDPLGAPYQHDEQKPVHTLSCIEGNPAGSMRSSVVEQREVFPSMPCAPAQPLSAAAHPTLPKDLQHYEHLLGHWECFSPRTDVDPTMPSGLTGSRDEWDMDTVTPQGQKTLVKEQGFSCGVDSPAVNELSSLYCKEYRKERSVLHELQHMERVQCASPAGPSHSFTSGCGVRLRASPTHICTVDAADVLCISTGQVSTSGLKNGMGVTSVEGVSSLSNWDVQLLSQLGSLHAMKEHTLDVEDLRRTSVSMQDTGYESHLCSVLKPKSELEWVLKEEPVNANCWTEANGIPFNMFEACLSGLTS</sequence>
<feature type="domain" description="BRCT" evidence="7">
    <location>
        <begin position="35"/>
        <end position="89"/>
    </location>
</feature>
<dbReference type="AlphaFoldDB" id="A0AAV7Q891"/>
<keyword evidence="2 5" id="KW-0863">Zinc-finger</keyword>
<dbReference type="Gene3D" id="6.10.250.3410">
    <property type="entry name" value="DBF zinc finger"/>
    <property type="match status" value="1"/>
</dbReference>
<evidence type="ECO:0000259" key="8">
    <source>
        <dbReference type="PROSITE" id="PS51265"/>
    </source>
</evidence>
<dbReference type="GO" id="GO:0008270">
    <property type="term" value="F:zinc ion binding"/>
    <property type="evidence" value="ECO:0007669"/>
    <property type="project" value="UniProtKB-KW"/>
</dbReference>
<reference evidence="9" key="1">
    <citation type="journal article" date="2022" name="bioRxiv">
        <title>Sequencing and chromosome-scale assembly of the giantPleurodeles waltlgenome.</title>
        <authorList>
            <person name="Brown T."/>
            <person name="Elewa A."/>
            <person name="Iarovenko S."/>
            <person name="Subramanian E."/>
            <person name="Araus A.J."/>
            <person name="Petzold A."/>
            <person name="Susuki M."/>
            <person name="Suzuki K.-i.T."/>
            <person name="Hayashi T."/>
            <person name="Toyoda A."/>
            <person name="Oliveira C."/>
            <person name="Osipova E."/>
            <person name="Leigh N.D."/>
            <person name="Simon A."/>
            <person name="Yun M.H."/>
        </authorList>
    </citation>
    <scope>NUCLEOTIDE SEQUENCE</scope>
    <source>
        <strain evidence="9">20211129_DDA</strain>
        <tissue evidence="9">Liver</tissue>
    </source>
</reference>
<comment type="caution">
    <text evidence="9">The sequence shown here is derived from an EMBL/GenBank/DDBJ whole genome shotgun (WGS) entry which is preliminary data.</text>
</comment>
<evidence type="ECO:0008006" key="11">
    <source>
        <dbReference type="Google" id="ProtNLM"/>
    </source>
</evidence>
<protein>
    <recommendedName>
        <fullName evidence="11">DBF4-type domain-containing protein</fullName>
    </recommendedName>
</protein>
<keyword evidence="3" id="KW-0862">Zinc</keyword>
<keyword evidence="10" id="KW-1185">Reference proteome</keyword>
<evidence type="ECO:0000256" key="4">
    <source>
        <dbReference type="ARBA" id="ARBA00062878"/>
    </source>
</evidence>
<dbReference type="Proteomes" id="UP001066276">
    <property type="component" value="Chromosome 6"/>
</dbReference>
<feature type="region of interest" description="Disordered" evidence="6">
    <location>
        <begin position="547"/>
        <end position="598"/>
    </location>
</feature>
<feature type="region of interest" description="Disordered" evidence="6">
    <location>
        <begin position="126"/>
        <end position="145"/>
    </location>
</feature>
<dbReference type="GO" id="GO:0010571">
    <property type="term" value="P:positive regulation of nuclear cell cycle DNA replication"/>
    <property type="evidence" value="ECO:0007669"/>
    <property type="project" value="TreeGrafter"/>
</dbReference>
<dbReference type="InterPro" id="IPR036420">
    <property type="entry name" value="BRCT_dom_sf"/>
</dbReference>
<dbReference type="PANTHER" id="PTHR15375:SF24">
    <property type="entry name" value="PROTEIN DBF4 HOMOLOG B"/>
    <property type="match status" value="1"/>
</dbReference>
<evidence type="ECO:0000256" key="1">
    <source>
        <dbReference type="ARBA" id="ARBA00022723"/>
    </source>
</evidence>
<name>A0AAV7Q891_PLEWA</name>
<feature type="compositionally biased region" description="Polar residues" evidence="6">
    <location>
        <begin position="547"/>
        <end position="558"/>
    </location>
</feature>
<dbReference type="InterPro" id="IPR001357">
    <property type="entry name" value="BRCT_dom"/>
</dbReference>
<dbReference type="InterPro" id="IPR006572">
    <property type="entry name" value="Znf_DBF"/>
</dbReference>
<evidence type="ECO:0000313" key="9">
    <source>
        <dbReference type="EMBL" id="KAJ1136469.1"/>
    </source>
</evidence>
<dbReference type="PROSITE" id="PS50172">
    <property type="entry name" value="BRCT"/>
    <property type="match status" value="1"/>
</dbReference>
<dbReference type="Pfam" id="PF00533">
    <property type="entry name" value="BRCT"/>
    <property type="match status" value="1"/>
</dbReference>
<keyword evidence="1" id="KW-0479">Metal-binding</keyword>
<feature type="region of interest" description="Disordered" evidence="6">
    <location>
        <begin position="264"/>
        <end position="283"/>
    </location>
</feature>
<dbReference type="SMART" id="SM00586">
    <property type="entry name" value="ZnF_DBF"/>
    <property type="match status" value="1"/>
</dbReference>
<proteinExistence type="predicted"/>
<dbReference type="GO" id="GO:0043539">
    <property type="term" value="F:protein serine/threonine kinase activator activity"/>
    <property type="evidence" value="ECO:0007669"/>
    <property type="project" value="TreeGrafter"/>
</dbReference>
<dbReference type="EMBL" id="JANPWB010000010">
    <property type="protein sequence ID" value="KAJ1136469.1"/>
    <property type="molecule type" value="Genomic_DNA"/>
</dbReference>
<dbReference type="FunFam" id="6.10.250.3410:FF:000001">
    <property type="entry name" value="Protein DBF4 homolog A"/>
    <property type="match status" value="1"/>
</dbReference>
<organism evidence="9 10">
    <name type="scientific">Pleurodeles waltl</name>
    <name type="common">Iberian ribbed newt</name>
    <dbReference type="NCBI Taxonomy" id="8319"/>
    <lineage>
        <taxon>Eukaryota</taxon>
        <taxon>Metazoa</taxon>
        <taxon>Chordata</taxon>
        <taxon>Craniata</taxon>
        <taxon>Vertebrata</taxon>
        <taxon>Euteleostomi</taxon>
        <taxon>Amphibia</taxon>
        <taxon>Batrachia</taxon>
        <taxon>Caudata</taxon>
        <taxon>Salamandroidea</taxon>
        <taxon>Salamandridae</taxon>
        <taxon>Pleurodelinae</taxon>
        <taxon>Pleurodeles</taxon>
    </lineage>
</organism>
<dbReference type="InterPro" id="IPR038545">
    <property type="entry name" value="Znf_DBF_sf"/>
</dbReference>
<gene>
    <name evidence="9" type="ORF">NDU88_002885</name>
</gene>
<dbReference type="InterPro" id="IPR051590">
    <property type="entry name" value="Replication_Regulatory_Kinase"/>
</dbReference>
<dbReference type="GO" id="GO:0003676">
    <property type="term" value="F:nucleic acid binding"/>
    <property type="evidence" value="ECO:0007669"/>
    <property type="project" value="InterPro"/>
</dbReference>
<evidence type="ECO:0000259" key="7">
    <source>
        <dbReference type="PROSITE" id="PS50172"/>
    </source>
</evidence>
<dbReference type="SUPFAM" id="SSF52113">
    <property type="entry name" value="BRCT domain"/>
    <property type="match status" value="1"/>
</dbReference>
<dbReference type="Gene3D" id="3.40.50.10190">
    <property type="entry name" value="BRCT domain"/>
    <property type="match status" value="1"/>
</dbReference>
<dbReference type="GO" id="GO:0031431">
    <property type="term" value="C:Dbf4-dependent protein kinase complex"/>
    <property type="evidence" value="ECO:0007669"/>
    <property type="project" value="TreeGrafter"/>
</dbReference>
<evidence type="ECO:0000256" key="6">
    <source>
        <dbReference type="SAM" id="MobiDB-lite"/>
    </source>
</evidence>
<dbReference type="PANTHER" id="PTHR15375">
    <property type="entry name" value="ACTIVATOR OF S-PHASE KINASE-RELATED"/>
    <property type="match status" value="1"/>
</dbReference>
<feature type="domain" description="DBF4-type" evidence="8">
    <location>
        <begin position="294"/>
        <end position="343"/>
    </location>
</feature>
<dbReference type="GO" id="GO:1901987">
    <property type="term" value="P:regulation of cell cycle phase transition"/>
    <property type="evidence" value="ECO:0007669"/>
    <property type="project" value="TreeGrafter"/>
</dbReference>
<evidence type="ECO:0000313" key="10">
    <source>
        <dbReference type="Proteomes" id="UP001066276"/>
    </source>
</evidence>
<evidence type="ECO:0000256" key="2">
    <source>
        <dbReference type="ARBA" id="ARBA00022771"/>
    </source>
</evidence>
<dbReference type="Pfam" id="PF07535">
    <property type="entry name" value="zf-DBF"/>
    <property type="match status" value="1"/>
</dbReference>
<feature type="compositionally biased region" description="Basic and acidic residues" evidence="6">
    <location>
        <begin position="274"/>
        <end position="283"/>
    </location>
</feature>
<evidence type="ECO:0000256" key="3">
    <source>
        <dbReference type="ARBA" id="ARBA00022833"/>
    </source>
</evidence>
<accession>A0AAV7Q891</accession>
<feature type="compositionally biased region" description="Polar residues" evidence="6">
    <location>
        <begin position="264"/>
        <end position="273"/>
    </location>
</feature>
<evidence type="ECO:0000256" key="5">
    <source>
        <dbReference type="PROSITE-ProRule" id="PRU00600"/>
    </source>
</evidence>